<reference evidence="12 13" key="1">
    <citation type="journal article" date="2015" name="Genome Announc.">
        <title>Expanding the biotechnology potential of lactobacilli through comparative genomics of 213 strains and associated genera.</title>
        <authorList>
            <person name="Sun Z."/>
            <person name="Harris H.M."/>
            <person name="McCann A."/>
            <person name="Guo C."/>
            <person name="Argimon S."/>
            <person name="Zhang W."/>
            <person name="Yang X."/>
            <person name="Jeffery I.B."/>
            <person name="Cooney J.C."/>
            <person name="Kagawa T.F."/>
            <person name="Liu W."/>
            <person name="Song Y."/>
            <person name="Salvetti E."/>
            <person name="Wrobel A."/>
            <person name="Rasinkangas P."/>
            <person name="Parkhill J."/>
            <person name="Rea M.C."/>
            <person name="O'Sullivan O."/>
            <person name="Ritari J."/>
            <person name="Douillard F.P."/>
            <person name="Paul Ross R."/>
            <person name="Yang R."/>
            <person name="Briner A.E."/>
            <person name="Felis G.E."/>
            <person name="de Vos W.M."/>
            <person name="Barrangou R."/>
            <person name="Klaenhammer T.R."/>
            <person name="Caufield P.W."/>
            <person name="Cui Y."/>
            <person name="Zhang H."/>
            <person name="O'Toole P.W."/>
        </authorList>
    </citation>
    <scope>NUCLEOTIDE SEQUENCE [LARGE SCALE GENOMIC DNA]</scope>
    <source>
        <strain evidence="12 13">DSM 22697</strain>
    </source>
</reference>
<dbReference type="AlphaFoldDB" id="A0A0R2FFI9"/>
<protein>
    <recommendedName>
        <fullName evidence="2 10">FAD:protein FMN transferase</fullName>
        <ecNumber evidence="1 10">2.7.1.180</ecNumber>
    </recommendedName>
    <alternativeName>
        <fullName evidence="8 10">Flavin transferase</fullName>
    </alternativeName>
</protein>
<evidence type="ECO:0000256" key="9">
    <source>
        <dbReference type="ARBA" id="ARBA00048540"/>
    </source>
</evidence>
<dbReference type="GO" id="GO:0016740">
    <property type="term" value="F:transferase activity"/>
    <property type="evidence" value="ECO:0007669"/>
    <property type="project" value="UniProtKB-UniRule"/>
</dbReference>
<dbReference type="STRING" id="1423730.FC75_GL001500"/>
<sequence>MTATFQFDGLGAKNTLIIYSGGEAGTFDKSVALVSAYAKLLSFYDPDSLLTQINQQAGIAPVQIPVRPVFNLIARAVAWSKRGLGYNALIGPLVALWRIGFDDASVPASDQIKARLALTDPEQVILDSEAQTVFLSQAGMSLDLGGIAKGFILDELARLWARRGVTGGRIDLAGNQVLIGSGETGVPLWQIGLPDPRTPKNPPIATLTTAPKALVTTGIYFRHFDRQGHIYHHLLDPQTGSPVESDMASITVVADSAEKADVLSSIGFYAGLPDGIDLIENEGAEAVFITKDTRISQTGGLRETLMPEMDH</sequence>
<evidence type="ECO:0000256" key="7">
    <source>
        <dbReference type="ARBA" id="ARBA00022842"/>
    </source>
</evidence>
<evidence type="ECO:0000256" key="5">
    <source>
        <dbReference type="ARBA" id="ARBA00022723"/>
    </source>
</evidence>
<keyword evidence="6 10" id="KW-0274">FAD</keyword>
<keyword evidence="13" id="KW-1185">Reference proteome</keyword>
<gene>
    <name evidence="12" type="ORF">FC75_GL001500</name>
</gene>
<comment type="catalytic activity">
    <reaction evidence="9 10">
        <text>L-threonyl-[protein] + FAD = FMN-L-threonyl-[protein] + AMP + H(+)</text>
        <dbReference type="Rhea" id="RHEA:36847"/>
        <dbReference type="Rhea" id="RHEA-COMP:11060"/>
        <dbReference type="Rhea" id="RHEA-COMP:11061"/>
        <dbReference type="ChEBI" id="CHEBI:15378"/>
        <dbReference type="ChEBI" id="CHEBI:30013"/>
        <dbReference type="ChEBI" id="CHEBI:57692"/>
        <dbReference type="ChEBI" id="CHEBI:74257"/>
        <dbReference type="ChEBI" id="CHEBI:456215"/>
        <dbReference type="EC" id="2.7.1.180"/>
    </reaction>
</comment>
<evidence type="ECO:0000313" key="12">
    <source>
        <dbReference type="EMBL" id="KRN23300.1"/>
    </source>
</evidence>
<keyword evidence="5 10" id="KW-0479">Metal-binding</keyword>
<dbReference type="PATRIC" id="fig|1423730.4.peg.1572"/>
<evidence type="ECO:0000256" key="3">
    <source>
        <dbReference type="ARBA" id="ARBA00022630"/>
    </source>
</evidence>
<dbReference type="PANTHER" id="PTHR30040:SF2">
    <property type="entry name" value="FAD:PROTEIN FMN TRANSFERASE"/>
    <property type="match status" value="1"/>
</dbReference>
<dbReference type="SUPFAM" id="SSF143631">
    <property type="entry name" value="ApbE-like"/>
    <property type="match status" value="1"/>
</dbReference>
<dbReference type="Gene3D" id="3.10.520.10">
    <property type="entry name" value="ApbE-like domains"/>
    <property type="match status" value="1"/>
</dbReference>
<dbReference type="GO" id="GO:0046872">
    <property type="term" value="F:metal ion binding"/>
    <property type="evidence" value="ECO:0007669"/>
    <property type="project" value="UniProtKB-UniRule"/>
</dbReference>
<dbReference type="RefSeq" id="WP_054661647.1">
    <property type="nucleotide sequence ID" value="NZ_AYZJ01000028.1"/>
</dbReference>
<keyword evidence="12" id="KW-0449">Lipoprotein</keyword>
<dbReference type="InterPro" id="IPR003374">
    <property type="entry name" value="ApbE-like_sf"/>
</dbReference>
<dbReference type="EC" id="2.7.1.180" evidence="1 10"/>
<evidence type="ECO:0000256" key="2">
    <source>
        <dbReference type="ARBA" id="ARBA00016337"/>
    </source>
</evidence>
<evidence type="ECO:0000256" key="4">
    <source>
        <dbReference type="ARBA" id="ARBA00022679"/>
    </source>
</evidence>
<keyword evidence="3 10" id="KW-0285">Flavoprotein</keyword>
<dbReference type="PIRSF" id="PIRSF006268">
    <property type="entry name" value="ApbE"/>
    <property type="match status" value="1"/>
</dbReference>
<dbReference type="PANTHER" id="PTHR30040">
    <property type="entry name" value="THIAMINE BIOSYNTHESIS LIPOPROTEIN APBE"/>
    <property type="match status" value="1"/>
</dbReference>
<dbReference type="Pfam" id="PF02424">
    <property type="entry name" value="ApbE"/>
    <property type="match status" value="1"/>
</dbReference>
<evidence type="ECO:0000256" key="10">
    <source>
        <dbReference type="PIRNR" id="PIRNR006268"/>
    </source>
</evidence>
<dbReference type="OrthoDB" id="9778595at2"/>
<dbReference type="Proteomes" id="UP000050865">
    <property type="component" value="Unassembled WGS sequence"/>
</dbReference>
<dbReference type="EMBL" id="AYZJ01000028">
    <property type="protein sequence ID" value="KRN23300.1"/>
    <property type="molecule type" value="Genomic_DNA"/>
</dbReference>
<organism evidence="12 13">
    <name type="scientific">Lacticaseibacillus camelliae DSM 22697 = JCM 13995</name>
    <dbReference type="NCBI Taxonomy" id="1423730"/>
    <lineage>
        <taxon>Bacteria</taxon>
        <taxon>Bacillati</taxon>
        <taxon>Bacillota</taxon>
        <taxon>Bacilli</taxon>
        <taxon>Lactobacillales</taxon>
        <taxon>Lactobacillaceae</taxon>
        <taxon>Lacticaseibacillus</taxon>
    </lineage>
</organism>
<comment type="caution">
    <text evidence="12">The sequence shown here is derived from an EMBL/GenBank/DDBJ whole genome shotgun (WGS) entry which is preliminary data.</text>
</comment>
<evidence type="ECO:0000256" key="6">
    <source>
        <dbReference type="ARBA" id="ARBA00022827"/>
    </source>
</evidence>
<dbReference type="InterPro" id="IPR024932">
    <property type="entry name" value="ApbE"/>
</dbReference>
<feature type="binding site" evidence="11">
    <location>
        <position position="265"/>
    </location>
    <ligand>
        <name>Mg(2+)</name>
        <dbReference type="ChEBI" id="CHEBI:18420"/>
    </ligand>
</feature>
<evidence type="ECO:0000256" key="11">
    <source>
        <dbReference type="PIRSR" id="PIRSR006268-2"/>
    </source>
</evidence>
<proteinExistence type="inferred from homology"/>
<evidence type="ECO:0000256" key="1">
    <source>
        <dbReference type="ARBA" id="ARBA00011955"/>
    </source>
</evidence>
<accession>A0A0R2FFI9</accession>
<evidence type="ECO:0000256" key="8">
    <source>
        <dbReference type="ARBA" id="ARBA00031306"/>
    </source>
</evidence>
<comment type="cofactor">
    <cofactor evidence="11">
        <name>Mg(2+)</name>
        <dbReference type="ChEBI" id="CHEBI:18420"/>
    </cofactor>
    <cofactor evidence="11">
        <name>Mn(2+)</name>
        <dbReference type="ChEBI" id="CHEBI:29035"/>
    </cofactor>
    <text evidence="11">Magnesium. Can also use manganese.</text>
</comment>
<keyword evidence="4 10" id="KW-0808">Transferase</keyword>
<comment type="similarity">
    <text evidence="10">Belongs to the ApbE family.</text>
</comment>
<feature type="binding site" evidence="11">
    <location>
        <position position="261"/>
    </location>
    <ligand>
        <name>Mg(2+)</name>
        <dbReference type="ChEBI" id="CHEBI:18420"/>
    </ligand>
</feature>
<evidence type="ECO:0000313" key="13">
    <source>
        <dbReference type="Proteomes" id="UP000050865"/>
    </source>
</evidence>
<feature type="binding site" evidence="11">
    <location>
        <position position="146"/>
    </location>
    <ligand>
        <name>Mg(2+)</name>
        <dbReference type="ChEBI" id="CHEBI:18420"/>
    </ligand>
</feature>
<keyword evidence="7 10" id="KW-0460">Magnesium</keyword>
<name>A0A0R2FFI9_9LACO</name>